<evidence type="ECO:0000256" key="2">
    <source>
        <dbReference type="ARBA" id="ARBA00009808"/>
    </source>
</evidence>
<feature type="transmembrane region" description="Helical" evidence="8">
    <location>
        <begin position="619"/>
        <end position="643"/>
    </location>
</feature>
<dbReference type="InterPro" id="IPR016439">
    <property type="entry name" value="Lag1/Lac1-like"/>
</dbReference>
<dbReference type="EC" id="2.3.1.24" evidence="10"/>
<comment type="caution">
    <text evidence="10">The sequence shown here is derived from an EMBL/GenBank/DDBJ whole genome shotgun (WGS) entry which is preliminary data.</text>
</comment>
<dbReference type="GO" id="GO:0050291">
    <property type="term" value="F:sphingosine N-acyltransferase activity"/>
    <property type="evidence" value="ECO:0007669"/>
    <property type="project" value="UniProtKB-EC"/>
</dbReference>
<dbReference type="GO" id="GO:0005524">
    <property type="term" value="F:ATP binding"/>
    <property type="evidence" value="ECO:0007669"/>
    <property type="project" value="InterPro"/>
</dbReference>
<organism evidence="10 11">
    <name type="scientific">Friedmanniomyces endolithicus</name>
    <dbReference type="NCBI Taxonomy" id="329885"/>
    <lineage>
        <taxon>Eukaryota</taxon>
        <taxon>Fungi</taxon>
        <taxon>Dikarya</taxon>
        <taxon>Ascomycota</taxon>
        <taxon>Pezizomycotina</taxon>
        <taxon>Dothideomycetes</taxon>
        <taxon>Dothideomycetidae</taxon>
        <taxon>Mycosphaerellales</taxon>
        <taxon>Teratosphaeriaceae</taxon>
        <taxon>Friedmanniomyces</taxon>
    </lineage>
</organism>
<feature type="region of interest" description="Disordered" evidence="7">
    <location>
        <begin position="731"/>
        <end position="800"/>
    </location>
</feature>
<feature type="transmembrane region" description="Helical" evidence="8">
    <location>
        <begin position="696"/>
        <end position="715"/>
    </location>
</feature>
<evidence type="ECO:0000256" key="3">
    <source>
        <dbReference type="ARBA" id="ARBA00022692"/>
    </source>
</evidence>
<proteinExistence type="inferred from homology"/>
<evidence type="ECO:0000256" key="7">
    <source>
        <dbReference type="SAM" id="MobiDB-lite"/>
    </source>
</evidence>
<comment type="similarity">
    <text evidence="2">Belongs to the sphingosine N-acyltransferase family.</text>
</comment>
<dbReference type="Pfam" id="PF03798">
    <property type="entry name" value="TRAM_LAG1_CLN8"/>
    <property type="match status" value="1"/>
</dbReference>
<feature type="region of interest" description="Disordered" evidence="7">
    <location>
        <begin position="302"/>
        <end position="325"/>
    </location>
</feature>
<evidence type="ECO:0000256" key="1">
    <source>
        <dbReference type="ARBA" id="ARBA00004141"/>
    </source>
</evidence>
<evidence type="ECO:0000256" key="8">
    <source>
        <dbReference type="SAM" id="Phobius"/>
    </source>
</evidence>
<evidence type="ECO:0000256" key="4">
    <source>
        <dbReference type="ARBA" id="ARBA00022989"/>
    </source>
</evidence>
<feature type="compositionally biased region" description="Low complexity" evidence="7">
    <location>
        <begin position="307"/>
        <end position="320"/>
    </location>
</feature>
<keyword evidence="10" id="KW-0012">Acyltransferase</keyword>
<feature type="compositionally biased region" description="Basic and acidic residues" evidence="7">
    <location>
        <begin position="761"/>
        <end position="777"/>
    </location>
</feature>
<dbReference type="Proteomes" id="UP001175353">
    <property type="component" value="Unassembled WGS sequence"/>
</dbReference>
<feature type="compositionally biased region" description="Basic and acidic residues" evidence="7">
    <location>
        <begin position="821"/>
        <end position="830"/>
    </location>
</feature>
<evidence type="ECO:0000313" key="11">
    <source>
        <dbReference type="Proteomes" id="UP001175353"/>
    </source>
</evidence>
<protein>
    <submittedName>
        <fullName evidence="10">Sphingosine N-acyltransferase lag1</fullName>
        <ecNumber evidence="10">2.3.1.24</ecNumber>
    </submittedName>
</protein>
<name>A0AAN6KBY6_9PEZI</name>
<dbReference type="Pfam" id="PF06090">
    <property type="entry name" value="Ins_P5_2-kin"/>
    <property type="match status" value="2"/>
</dbReference>
<comment type="subcellular location">
    <subcellularLocation>
        <location evidence="1">Membrane</location>
        <topology evidence="1">Multi-pass membrane protein</topology>
    </subcellularLocation>
</comment>
<keyword evidence="11" id="KW-1185">Reference proteome</keyword>
<sequence length="848" mass="94367">MASVKVGGLDCRLEYLNEGGANFIFRIRPTEDAGELPTRLRKKLLRLRKHITIEPEDLLAGHQEWQAIFQPENLIEHDLVTLQADAVAAINDLIREATRRSSRRVGDLWPGGTHGVLVTDMSAGQNELLIELKSKWLAQSPNASRSATRCRTCALRAKRAAEGAIITATDARGICPLDLASDDLCIRRLAAARLTDDPRAMEYLVGPEAQSLFRTLREHQQDWDPVGVLMASGDSTLRSLSKAMTIRDCTLFVLVRANDKIEARLGDLDMKELDKLAKWRATEQGLIDAGGAEPKRRVETRCRALHSLPSTTPTGSLSGTKAETMDQPLDSSGLYPPHMREPFTPPPHRATNMEDLSVCASSGDVEASPGKRKKQGEPESLWGMLRRGIVDHQLGLSVNLILFVGMSYVLFPSLRSRMSAFFGLSYASATQSGMYGQGTRDMYLVASFIVVFTALRAFALDFLLLPLAGWCRIEKKKGKVRFAEQFYMMVYYILYWGWGALLFVRDTPSDVRDVEGLLISLWGGFPTLLLDTGMKLYYLSQFAFWIQQIVVLHIEERRKDHFQMLTHHIITVSLLAGSYTYRQNRAGNAVLVCMDIVDFIFPLAKILKYLAWQRACDAAFALFVIFWFLSRHVAYCAICWSIYAHVNNGTMSYGTYSTSTGAKLSDDGGTNIIDNLLQPMLHPGAQTLSFNANIRWLFLGLLLALQCITIAWFVMICRVVMRVLRGEGADDSRSEAEDTDIDQYDEVRKDDTGAQASAQQEKPRYIEIETTSEELRTYPKRGGGSTGSGSKRKGKAISSGLHLGEHKDILNRIGCLSEEQLAREKEKREGSASPGFRPGSAGAAAAKK</sequence>
<keyword evidence="5 6" id="KW-0472">Membrane</keyword>
<evidence type="ECO:0000256" key="6">
    <source>
        <dbReference type="PROSITE-ProRule" id="PRU00205"/>
    </source>
</evidence>
<accession>A0AAN6KBY6</accession>
<keyword evidence="10" id="KW-0808">Transferase</keyword>
<feature type="region of interest" description="Disordered" evidence="7">
    <location>
        <begin position="821"/>
        <end position="848"/>
    </location>
</feature>
<dbReference type="SMART" id="SM00724">
    <property type="entry name" value="TLC"/>
    <property type="match status" value="1"/>
</dbReference>
<feature type="domain" description="TLC" evidence="9">
    <location>
        <begin position="477"/>
        <end position="725"/>
    </location>
</feature>
<dbReference type="PROSITE" id="PS50922">
    <property type="entry name" value="TLC"/>
    <property type="match status" value="1"/>
</dbReference>
<dbReference type="PANTHER" id="PTHR12560:SF0">
    <property type="entry name" value="LD18904P"/>
    <property type="match status" value="1"/>
</dbReference>
<dbReference type="EMBL" id="JAUJLE010000155">
    <property type="protein sequence ID" value="KAK0974204.1"/>
    <property type="molecule type" value="Genomic_DNA"/>
</dbReference>
<gene>
    <name evidence="10" type="primary">lag1_2</name>
    <name evidence="10" type="ORF">LTR91_014454</name>
</gene>
<evidence type="ECO:0000256" key="5">
    <source>
        <dbReference type="ARBA" id="ARBA00023136"/>
    </source>
</evidence>
<feature type="transmembrane region" description="Helical" evidence="8">
    <location>
        <begin position="442"/>
        <end position="465"/>
    </location>
</feature>
<evidence type="ECO:0000259" key="9">
    <source>
        <dbReference type="PROSITE" id="PS50922"/>
    </source>
</evidence>
<dbReference type="GO" id="GO:0046513">
    <property type="term" value="P:ceramide biosynthetic process"/>
    <property type="evidence" value="ECO:0007669"/>
    <property type="project" value="InterPro"/>
</dbReference>
<dbReference type="InterPro" id="IPR006634">
    <property type="entry name" value="TLC-dom"/>
</dbReference>
<keyword evidence="3 6" id="KW-0812">Transmembrane</keyword>
<feature type="transmembrane region" description="Helical" evidence="8">
    <location>
        <begin position="486"/>
        <end position="504"/>
    </location>
</feature>
<dbReference type="GO" id="GO:0035299">
    <property type="term" value="F:inositol-1,3,4,5,6-pentakisphosphate 2-kinase activity"/>
    <property type="evidence" value="ECO:0007669"/>
    <property type="project" value="InterPro"/>
</dbReference>
<keyword evidence="4 8" id="KW-1133">Transmembrane helix</keyword>
<evidence type="ECO:0000313" key="10">
    <source>
        <dbReference type="EMBL" id="KAK0974204.1"/>
    </source>
</evidence>
<feature type="transmembrane region" description="Helical" evidence="8">
    <location>
        <begin position="394"/>
        <end position="411"/>
    </location>
</feature>
<dbReference type="InterPro" id="IPR009286">
    <property type="entry name" value="Ins_P5_2-kin"/>
</dbReference>
<reference evidence="10" key="1">
    <citation type="submission" date="2023-06" db="EMBL/GenBank/DDBJ databases">
        <title>Black Yeasts Isolated from many extreme environments.</title>
        <authorList>
            <person name="Coleine C."/>
            <person name="Stajich J.E."/>
            <person name="Selbmann L."/>
        </authorList>
    </citation>
    <scope>NUCLEOTIDE SEQUENCE</scope>
    <source>
        <strain evidence="10">CCFEE 5200</strain>
    </source>
</reference>
<dbReference type="GO" id="GO:0016020">
    <property type="term" value="C:membrane"/>
    <property type="evidence" value="ECO:0007669"/>
    <property type="project" value="UniProtKB-SubCell"/>
</dbReference>
<dbReference type="AlphaFoldDB" id="A0AAN6KBY6"/>
<dbReference type="PANTHER" id="PTHR12560">
    <property type="entry name" value="LONGEVITY ASSURANCE FACTOR 1 LAG1"/>
    <property type="match status" value="1"/>
</dbReference>